<dbReference type="InterPro" id="IPR000073">
    <property type="entry name" value="AB_hydrolase_1"/>
</dbReference>
<evidence type="ECO:0000313" key="15">
    <source>
        <dbReference type="Proteomes" id="UP001321473"/>
    </source>
</evidence>
<dbReference type="GO" id="GO:0005739">
    <property type="term" value="C:mitochondrion"/>
    <property type="evidence" value="ECO:0007669"/>
    <property type="project" value="TreeGrafter"/>
</dbReference>
<evidence type="ECO:0000256" key="4">
    <source>
        <dbReference type="ARBA" id="ARBA00042703"/>
    </source>
</evidence>
<keyword evidence="2" id="KW-0378">Hydrolase</keyword>
<dbReference type="SUPFAM" id="SSF53474">
    <property type="entry name" value="alpha/beta-Hydrolases"/>
    <property type="match status" value="1"/>
</dbReference>
<evidence type="ECO:0000256" key="6">
    <source>
        <dbReference type="ARBA" id="ARBA00043742"/>
    </source>
</evidence>
<dbReference type="PRINTS" id="PR00412">
    <property type="entry name" value="EPOXHYDRLASE"/>
</dbReference>
<evidence type="ECO:0000256" key="5">
    <source>
        <dbReference type="ARBA" id="ARBA00043667"/>
    </source>
</evidence>
<evidence type="ECO:0000256" key="1">
    <source>
        <dbReference type="ARBA" id="ARBA00008645"/>
    </source>
</evidence>
<dbReference type="InterPro" id="IPR000639">
    <property type="entry name" value="Epox_hydrolase-like"/>
</dbReference>
<evidence type="ECO:0000256" key="10">
    <source>
        <dbReference type="ARBA" id="ARBA00048513"/>
    </source>
</evidence>
<evidence type="ECO:0000256" key="11">
    <source>
        <dbReference type="ARBA" id="ARBA00048919"/>
    </source>
</evidence>
<evidence type="ECO:0000256" key="7">
    <source>
        <dbReference type="ARBA" id="ARBA00044064"/>
    </source>
</evidence>
<dbReference type="PANTHER" id="PTHR46118">
    <property type="entry name" value="PROTEIN ABHD11"/>
    <property type="match status" value="1"/>
</dbReference>
<evidence type="ECO:0000256" key="9">
    <source>
        <dbReference type="ARBA" id="ARBA00048504"/>
    </source>
</evidence>
<dbReference type="PANTHER" id="PTHR46118:SF4">
    <property type="entry name" value="PROTEIN ABHD11"/>
    <property type="match status" value="1"/>
</dbReference>
<dbReference type="InterPro" id="IPR029058">
    <property type="entry name" value="AB_hydrolase_fold"/>
</dbReference>
<dbReference type="PRINTS" id="PR00111">
    <property type="entry name" value="ABHYDROLASE"/>
</dbReference>
<dbReference type="Pfam" id="PF00561">
    <property type="entry name" value="Abhydrolase_1"/>
    <property type="match status" value="1"/>
</dbReference>
<evidence type="ECO:0000259" key="13">
    <source>
        <dbReference type="Pfam" id="PF00561"/>
    </source>
</evidence>
<gene>
    <name evidence="14" type="ORF">V5799_029317</name>
</gene>
<sequence>MAATRGFLLSRVLWMSRSLLPEFIPAASRADIGRATASESCHRHSSVRRRCHGRDEAVRLAYTHYKPDDTAKSTTLPPIIVLHGLFGCRRNWDAVSPAVARATGRNVFAVDLRNHGDSPHSDHMDYPLMRADLELFFRDRGFSRVSFVGHSMGGRVAMSFAVNTPDVVERLVVVDIAPSYLPPALTAQWLPWQIQAMETILWLLSPHMSLDQARQVADQFLSSQITKPYVREFLLTNLRKGPRMFEWQLNLKAIKQNLKTVTALDYLDNGGSDVDTLFISGEDSIYIHAEGHEALKQSFPNARIVAIKGTSHFVYKDKPEEFVNLVRDFMSEASSGVFEEKEEFRAEEPKIRHVP</sequence>
<comment type="catalytic activity">
    <reaction evidence="10">
        <text>1-octadecanoyl-2-(9Z-octadecenoyl)-sn-glycerol + H2O = 2-(9Z-octadecenoyl)-glycerol + octadecanoate + H(+)</text>
        <dbReference type="Rhea" id="RHEA:77103"/>
        <dbReference type="ChEBI" id="CHEBI:15377"/>
        <dbReference type="ChEBI" id="CHEBI:15378"/>
        <dbReference type="ChEBI" id="CHEBI:25629"/>
        <dbReference type="ChEBI" id="CHEBI:73990"/>
        <dbReference type="ChEBI" id="CHEBI:75468"/>
    </reaction>
</comment>
<evidence type="ECO:0000256" key="3">
    <source>
        <dbReference type="ARBA" id="ARBA00026104"/>
    </source>
</evidence>
<dbReference type="EMBL" id="JARKHS020011963">
    <property type="protein sequence ID" value="KAK8777341.1"/>
    <property type="molecule type" value="Genomic_DNA"/>
</dbReference>
<feature type="signal peptide" evidence="12">
    <location>
        <begin position="1"/>
        <end position="18"/>
    </location>
</feature>
<reference evidence="14 15" key="1">
    <citation type="journal article" date="2023" name="Arcadia Sci">
        <title>De novo assembly of a long-read Amblyomma americanum tick genome.</title>
        <authorList>
            <person name="Chou S."/>
            <person name="Poskanzer K.E."/>
            <person name="Rollins M."/>
            <person name="Thuy-Boun P.S."/>
        </authorList>
    </citation>
    <scope>NUCLEOTIDE SEQUENCE [LARGE SCALE GENOMIC DNA]</scope>
    <source>
        <strain evidence="14">F_SG_1</strain>
        <tissue evidence="14">Salivary glands</tissue>
    </source>
</reference>
<proteinExistence type="inferred from homology"/>
<comment type="catalytic activity">
    <reaction evidence="11">
        <text>1-octadecanoyl-2-(5Z,8Z,11Z,14Z-eicosatetraenoyl)-sn-glycerol + H2O = 2-(5Z,8Z,11Z,14Z-eicosatetraenoyl)-glycerol + octadecanoate + H(+)</text>
        <dbReference type="Rhea" id="RHEA:38507"/>
        <dbReference type="ChEBI" id="CHEBI:15377"/>
        <dbReference type="ChEBI" id="CHEBI:15378"/>
        <dbReference type="ChEBI" id="CHEBI:25629"/>
        <dbReference type="ChEBI" id="CHEBI:52392"/>
        <dbReference type="ChEBI" id="CHEBI:75728"/>
    </reaction>
</comment>
<evidence type="ECO:0000313" key="14">
    <source>
        <dbReference type="EMBL" id="KAK8777341.1"/>
    </source>
</evidence>
<organism evidence="14 15">
    <name type="scientific">Amblyomma americanum</name>
    <name type="common">Lone star tick</name>
    <dbReference type="NCBI Taxonomy" id="6943"/>
    <lineage>
        <taxon>Eukaryota</taxon>
        <taxon>Metazoa</taxon>
        <taxon>Ecdysozoa</taxon>
        <taxon>Arthropoda</taxon>
        <taxon>Chelicerata</taxon>
        <taxon>Arachnida</taxon>
        <taxon>Acari</taxon>
        <taxon>Parasitiformes</taxon>
        <taxon>Ixodida</taxon>
        <taxon>Ixodoidea</taxon>
        <taxon>Ixodidae</taxon>
        <taxon>Amblyomminae</taxon>
        <taxon>Amblyomma</taxon>
    </lineage>
</organism>
<dbReference type="EC" id="3.1.1.116" evidence="3"/>
<accession>A0AAQ4ERK1</accession>
<dbReference type="Gene3D" id="3.40.50.1820">
    <property type="entry name" value="alpha/beta hydrolase"/>
    <property type="match status" value="1"/>
</dbReference>
<feature type="chain" id="PRO_5042836479" description="sn-1-specific diacylglycerol lipase ABHD11" evidence="12">
    <location>
        <begin position="19"/>
        <end position="355"/>
    </location>
</feature>
<comment type="catalytic activity">
    <reaction evidence="5">
        <text>a 1,2-diacyl-sn-glycerol + H2O = a 2-acylglycerol + a fatty acid + H(+)</text>
        <dbReference type="Rhea" id="RHEA:33275"/>
        <dbReference type="ChEBI" id="CHEBI:15377"/>
        <dbReference type="ChEBI" id="CHEBI:15378"/>
        <dbReference type="ChEBI" id="CHEBI:17389"/>
        <dbReference type="ChEBI" id="CHEBI:17815"/>
        <dbReference type="ChEBI" id="CHEBI:28868"/>
        <dbReference type="EC" id="3.1.1.116"/>
    </reaction>
</comment>
<comment type="catalytic activity">
    <reaction evidence="9">
        <text>1,2-didecanoylglycerol + H2O = decanoylglycerol + decanoate + H(+)</text>
        <dbReference type="Rhea" id="RHEA:48596"/>
        <dbReference type="ChEBI" id="CHEBI:11152"/>
        <dbReference type="ChEBI" id="CHEBI:15377"/>
        <dbReference type="ChEBI" id="CHEBI:15378"/>
        <dbReference type="ChEBI" id="CHEBI:27689"/>
        <dbReference type="ChEBI" id="CHEBI:90605"/>
    </reaction>
</comment>
<dbReference type="Proteomes" id="UP001321473">
    <property type="component" value="Unassembled WGS sequence"/>
</dbReference>
<feature type="domain" description="AB hydrolase-1" evidence="13">
    <location>
        <begin position="77"/>
        <end position="319"/>
    </location>
</feature>
<name>A0AAQ4ERK1_AMBAM</name>
<protein>
    <recommendedName>
        <fullName evidence="7">sn-1-specific diacylglycerol lipase ABHD11</fullName>
        <ecNumber evidence="3">3.1.1.116</ecNumber>
    </recommendedName>
    <alternativeName>
        <fullName evidence="4">Alpha/beta hydrolase domain-containing protein 11</fullName>
    </alternativeName>
</protein>
<keyword evidence="12" id="KW-0732">Signal</keyword>
<evidence type="ECO:0000256" key="12">
    <source>
        <dbReference type="SAM" id="SignalP"/>
    </source>
</evidence>
<dbReference type="GO" id="GO:0052689">
    <property type="term" value="F:carboxylic ester hydrolase activity"/>
    <property type="evidence" value="ECO:0007669"/>
    <property type="project" value="TreeGrafter"/>
</dbReference>
<dbReference type="AlphaFoldDB" id="A0AAQ4ERK1"/>
<comment type="catalytic activity">
    <reaction evidence="6">
        <text>a 1,3-diacyl-sn-glycerol + H2O = a 1-acyl-sn-glycerol + a fatty acid + H(+)</text>
        <dbReference type="Rhea" id="RHEA:38503"/>
        <dbReference type="ChEBI" id="CHEBI:15377"/>
        <dbReference type="ChEBI" id="CHEBI:15378"/>
        <dbReference type="ChEBI" id="CHEBI:28868"/>
        <dbReference type="ChEBI" id="CHEBI:64683"/>
        <dbReference type="ChEBI" id="CHEBI:77272"/>
    </reaction>
</comment>
<keyword evidence="15" id="KW-1185">Reference proteome</keyword>
<evidence type="ECO:0000256" key="8">
    <source>
        <dbReference type="ARBA" id="ARBA00048283"/>
    </source>
</evidence>
<comment type="catalytic activity">
    <reaction evidence="8">
        <text>1-octadecanoyl-2-(4Z,7Z,10Z,13Z,16Z,19Z-docosahexaenoyl)-sn-glycerol + H2O = 2-(4Z,7Z,10Z,13Z,16Z,19Z-docosahexaenoyl)-glycerol + octadecanoate + H(+)</text>
        <dbReference type="Rhea" id="RHEA:77107"/>
        <dbReference type="ChEBI" id="CHEBI:15377"/>
        <dbReference type="ChEBI" id="CHEBI:15378"/>
        <dbReference type="ChEBI" id="CHEBI:25629"/>
        <dbReference type="ChEBI" id="CHEBI:77129"/>
        <dbReference type="ChEBI" id="CHEBI:186738"/>
    </reaction>
</comment>
<comment type="similarity">
    <text evidence="1">Belongs to the AB hydrolase superfamily.</text>
</comment>
<evidence type="ECO:0000256" key="2">
    <source>
        <dbReference type="ARBA" id="ARBA00022801"/>
    </source>
</evidence>
<comment type="caution">
    <text evidence="14">The sequence shown here is derived from an EMBL/GenBank/DDBJ whole genome shotgun (WGS) entry which is preliminary data.</text>
</comment>